<accession>A0A151MKL2</accession>
<feature type="compositionally biased region" description="Polar residues" evidence="5">
    <location>
        <begin position="1036"/>
        <end position="1054"/>
    </location>
</feature>
<reference evidence="7 8" key="1">
    <citation type="journal article" date="2012" name="Genome Biol.">
        <title>Sequencing three crocodilian genomes to illuminate the evolution of archosaurs and amniotes.</title>
        <authorList>
            <person name="St John J.A."/>
            <person name="Braun E.L."/>
            <person name="Isberg S.R."/>
            <person name="Miles L.G."/>
            <person name="Chong A.Y."/>
            <person name="Gongora J."/>
            <person name="Dalzell P."/>
            <person name="Moran C."/>
            <person name="Bed'hom B."/>
            <person name="Abzhanov A."/>
            <person name="Burgess S.C."/>
            <person name="Cooksey A.M."/>
            <person name="Castoe T.A."/>
            <person name="Crawford N.G."/>
            <person name="Densmore L.D."/>
            <person name="Drew J.C."/>
            <person name="Edwards S.V."/>
            <person name="Faircloth B.C."/>
            <person name="Fujita M.K."/>
            <person name="Greenwold M.J."/>
            <person name="Hoffmann F.G."/>
            <person name="Howard J.M."/>
            <person name="Iguchi T."/>
            <person name="Janes D.E."/>
            <person name="Khan S.Y."/>
            <person name="Kohno S."/>
            <person name="de Koning A.J."/>
            <person name="Lance S.L."/>
            <person name="McCarthy F.M."/>
            <person name="McCormack J.E."/>
            <person name="Merchant M.E."/>
            <person name="Peterson D.G."/>
            <person name="Pollock D.D."/>
            <person name="Pourmand N."/>
            <person name="Raney B.J."/>
            <person name="Roessler K.A."/>
            <person name="Sanford J.R."/>
            <person name="Sawyer R.H."/>
            <person name="Schmidt C.J."/>
            <person name="Triplett E.W."/>
            <person name="Tuberville T.D."/>
            <person name="Venegas-Anaya M."/>
            <person name="Howard J.T."/>
            <person name="Jarvis E.D."/>
            <person name="Guillette L.J.Jr."/>
            <person name="Glenn T.C."/>
            <person name="Green R.E."/>
            <person name="Ray D.A."/>
        </authorList>
    </citation>
    <scope>NUCLEOTIDE SEQUENCE [LARGE SCALE GENOMIC DNA]</scope>
    <source>
        <strain evidence="7">KSC_2009_1</strain>
    </source>
</reference>
<feature type="compositionally biased region" description="Polar residues" evidence="5">
    <location>
        <begin position="498"/>
        <end position="507"/>
    </location>
</feature>
<evidence type="ECO:0000256" key="1">
    <source>
        <dbReference type="ARBA" id="ARBA00004245"/>
    </source>
</evidence>
<dbReference type="PANTHER" id="PTHR46756">
    <property type="entry name" value="TRANSGELIN"/>
    <property type="match status" value="1"/>
</dbReference>
<dbReference type="GO" id="GO:0001725">
    <property type="term" value="C:stress fiber"/>
    <property type="evidence" value="ECO:0007669"/>
    <property type="project" value="TreeGrafter"/>
</dbReference>
<dbReference type="Gene3D" id="1.10.418.10">
    <property type="entry name" value="Calponin-like domain"/>
    <property type="match status" value="1"/>
</dbReference>
<feature type="domain" description="GAR" evidence="6">
    <location>
        <begin position="201"/>
        <end position="295"/>
    </location>
</feature>
<dbReference type="GO" id="GO:0005884">
    <property type="term" value="C:actin filament"/>
    <property type="evidence" value="ECO:0007669"/>
    <property type="project" value="TreeGrafter"/>
</dbReference>
<dbReference type="InterPro" id="IPR036534">
    <property type="entry name" value="GAR_dom_sf"/>
</dbReference>
<dbReference type="SUPFAM" id="SSF47576">
    <property type="entry name" value="Calponin-homology domain, CH-domain"/>
    <property type="match status" value="1"/>
</dbReference>
<feature type="region of interest" description="Disordered" evidence="5">
    <location>
        <begin position="880"/>
        <end position="1069"/>
    </location>
</feature>
<comment type="subcellular location">
    <subcellularLocation>
        <location evidence="1">Cytoplasm</location>
        <location evidence="1">Cytoskeleton</location>
    </subcellularLocation>
</comment>
<dbReference type="InterPro" id="IPR001715">
    <property type="entry name" value="CH_dom"/>
</dbReference>
<feature type="compositionally biased region" description="Basic and acidic residues" evidence="5">
    <location>
        <begin position="880"/>
        <end position="908"/>
    </location>
</feature>
<dbReference type="Proteomes" id="UP000050525">
    <property type="component" value="Unassembled WGS sequence"/>
</dbReference>
<dbReference type="GO" id="GO:0031110">
    <property type="term" value="P:regulation of microtubule polymerization or depolymerization"/>
    <property type="evidence" value="ECO:0007669"/>
    <property type="project" value="TreeGrafter"/>
</dbReference>
<feature type="compositionally biased region" description="Polar residues" evidence="5">
    <location>
        <begin position="421"/>
        <end position="430"/>
    </location>
</feature>
<comment type="caution">
    <text evidence="7">The sequence shown here is derived from an EMBL/GenBank/DDBJ whole genome shotgun (WGS) entry which is preliminary data.</text>
</comment>
<dbReference type="SMART" id="SM00243">
    <property type="entry name" value="GAS2"/>
    <property type="match status" value="1"/>
</dbReference>
<feature type="compositionally biased region" description="Polar residues" evidence="5">
    <location>
        <begin position="604"/>
        <end position="614"/>
    </location>
</feature>
<dbReference type="GO" id="GO:1904825">
    <property type="term" value="P:protein localization to microtubule plus-end"/>
    <property type="evidence" value="ECO:0007669"/>
    <property type="project" value="TreeGrafter"/>
</dbReference>
<dbReference type="PANTHER" id="PTHR46756:SF14">
    <property type="entry name" value="GAS2-LIKE PROTEIN 2"/>
    <property type="match status" value="1"/>
</dbReference>
<dbReference type="InterPro" id="IPR036872">
    <property type="entry name" value="CH_dom_sf"/>
</dbReference>
<sequence length="1069" mass="117858">MMQIQDQISRNFRRRPMRWISPAAISVLLVSETTQVTSTSYLIYYDTARILQPPLMARCLGSRGPQSAAFALTNPVAREFYQEYPGLAHKLQLPRSEVTCNESAQPGTFQARDNVSNFIQWCRKEMDIKEVLMFETEDLVLRKNEKNFVLCLLEVARRASRFGMSAPTLIQMEEEIEEEIREEMDLPPEDTPLPKPQRKPCDFKNLDQMVQHLVSRCTCPVQFSMIKVSEGKYRVGDSNTLIFVRESDNVGDGLKADGPPLLAVHQNILRNHVMVRVGGGWDTLEHYLDKHDPCRCTSLSHKQALKMANPQRLQAMQVQHEIKVCLASKTDNSDKPQPTLIVSRSQSPLPPVEWRTYTSRSLGTSKKLCSSSSPDSASKKTSGLGTPREQSEARRAPSARTRERSATPSRKQLLAEERPPSRQSSSTQCGRGTLHVSMPSQTSQPTGHEQDSPGVSETIAEPQRGRLSGRTPGVHQKERESLAPARYTESKTPKTVLKDSSVQSSKSALHGGKNIPQGHKSQEQGVKNFPGTVRSSSPVKALHPFPQHDTKKATQSHKGQLEGSATHGQRDPGAVRSSSPIKHTGYVQKMEAGTKIPVKAGSPFNRTPTPNKSYQGEPHLSNECKAPASVTAKAPAPYKCRAVFKAEDSCQGHRQCCRVVKPEMSSTSLSTSPGDRASQSDTEGKDKPPCAKSMQEEVAGNTKNSSGSEGVSVGHPGERERVYTPLPIDLAQEQALYRSLEDEILANIKELEAIPAENHHPERSRLDKAPPDCSLASNTAACNLRGWKSATPFLCPLASSRHAFSCGGGVPRSGVYVPSREANWHPAALHYDDVIDELSKGHKTLHQMDVENGIATRPLKQAGEDSPQATSLLMDENQEKKLQGSEGTCLKKDASSEIRDNGSREQPTRHSASADVHRNGTAPQATSNESPTGGPEKSKLPQVKPKRALKKPERVPSIYKLKLRPKIRPRRDNRPEKRPSKIPTPVAHRQAQKAGRAKDQKAHSSKHQSRTSQRSLAGTQKESTENAGSEEEAWLSEQSGSPQAGNSEIKSSLSEGKMWLTEEDEEAWV</sequence>
<evidence type="ECO:0000256" key="3">
    <source>
        <dbReference type="ARBA" id="ARBA00023212"/>
    </source>
</evidence>
<dbReference type="AlphaFoldDB" id="A0A151MKL2"/>
<keyword evidence="2" id="KW-0963">Cytoplasm</keyword>
<feature type="region of interest" description="Disordered" evidence="5">
    <location>
        <begin position="329"/>
        <end position="620"/>
    </location>
</feature>
<dbReference type="GO" id="GO:0035371">
    <property type="term" value="C:microtubule plus-end"/>
    <property type="evidence" value="ECO:0007669"/>
    <property type="project" value="TreeGrafter"/>
</dbReference>
<dbReference type="GO" id="GO:0005737">
    <property type="term" value="C:cytoplasm"/>
    <property type="evidence" value="ECO:0007669"/>
    <property type="project" value="TreeGrafter"/>
</dbReference>
<evidence type="ECO:0000259" key="6">
    <source>
        <dbReference type="PROSITE" id="PS51460"/>
    </source>
</evidence>
<name>A0A151MKL2_ALLMI</name>
<feature type="compositionally biased region" description="Polar residues" evidence="5">
    <location>
        <begin position="664"/>
        <end position="681"/>
    </location>
</feature>
<dbReference type="GO" id="GO:0051015">
    <property type="term" value="F:actin filament binding"/>
    <property type="evidence" value="ECO:0007669"/>
    <property type="project" value="TreeGrafter"/>
</dbReference>
<keyword evidence="3" id="KW-0206">Cytoskeleton</keyword>
<evidence type="ECO:0000313" key="8">
    <source>
        <dbReference type="Proteomes" id="UP000050525"/>
    </source>
</evidence>
<proteinExistence type="inferred from homology"/>
<feature type="compositionally biased region" description="Polar residues" evidence="5">
    <location>
        <begin position="1010"/>
        <end position="1027"/>
    </location>
</feature>
<evidence type="ECO:0000256" key="5">
    <source>
        <dbReference type="SAM" id="MobiDB-lite"/>
    </source>
</evidence>
<dbReference type="EMBL" id="AKHW03005942">
    <property type="protein sequence ID" value="KYO25091.1"/>
    <property type="molecule type" value="Genomic_DNA"/>
</dbReference>
<dbReference type="SUPFAM" id="SSF143575">
    <property type="entry name" value="GAS2 domain-like"/>
    <property type="match status" value="1"/>
</dbReference>
<feature type="compositionally biased region" description="Basic and acidic residues" evidence="5">
    <location>
        <begin position="970"/>
        <end position="979"/>
    </location>
</feature>
<feature type="compositionally biased region" description="Basic and acidic residues" evidence="5">
    <location>
        <begin position="389"/>
        <end position="405"/>
    </location>
</feature>
<feature type="compositionally biased region" description="Low complexity" evidence="5">
    <location>
        <begin position="365"/>
        <end position="382"/>
    </location>
</feature>
<dbReference type="InterPro" id="IPR003108">
    <property type="entry name" value="GAR_dom"/>
</dbReference>
<protein>
    <submittedName>
        <fullName evidence="7">GAS2-like protein 2 isoform B</fullName>
    </submittedName>
</protein>
<evidence type="ECO:0000313" key="7">
    <source>
        <dbReference type="EMBL" id="KYO25091.1"/>
    </source>
</evidence>
<feature type="compositionally biased region" description="Polar residues" evidence="5">
    <location>
        <begin position="438"/>
        <end position="447"/>
    </location>
</feature>
<feature type="region of interest" description="Disordered" evidence="5">
    <location>
        <begin position="662"/>
        <end position="719"/>
    </location>
</feature>
<dbReference type="PROSITE" id="PS51460">
    <property type="entry name" value="GAR"/>
    <property type="match status" value="1"/>
</dbReference>
<evidence type="ECO:0000256" key="2">
    <source>
        <dbReference type="ARBA" id="ARBA00022490"/>
    </source>
</evidence>
<dbReference type="Gene3D" id="3.30.920.20">
    <property type="entry name" value="Gas2-like domain"/>
    <property type="match status" value="1"/>
</dbReference>
<comment type="similarity">
    <text evidence="4">Belongs to the GAS2 family.</text>
</comment>
<organism evidence="7 8">
    <name type="scientific">Alligator mississippiensis</name>
    <name type="common">American alligator</name>
    <dbReference type="NCBI Taxonomy" id="8496"/>
    <lineage>
        <taxon>Eukaryota</taxon>
        <taxon>Metazoa</taxon>
        <taxon>Chordata</taxon>
        <taxon>Craniata</taxon>
        <taxon>Vertebrata</taxon>
        <taxon>Euteleostomi</taxon>
        <taxon>Archelosauria</taxon>
        <taxon>Archosauria</taxon>
        <taxon>Crocodylia</taxon>
        <taxon>Alligatoridae</taxon>
        <taxon>Alligatorinae</taxon>
        <taxon>Alligator</taxon>
    </lineage>
</organism>
<dbReference type="Pfam" id="PF00307">
    <property type="entry name" value="CH"/>
    <property type="match status" value="1"/>
</dbReference>
<evidence type="ECO:0000256" key="4">
    <source>
        <dbReference type="ARBA" id="ARBA00038441"/>
    </source>
</evidence>
<gene>
    <name evidence="7" type="primary">GAS2L2</name>
    <name evidence="7" type="ORF">Y1Q_0002593</name>
</gene>
<feature type="compositionally biased region" description="Polar residues" evidence="5">
    <location>
        <begin position="921"/>
        <end position="931"/>
    </location>
</feature>
<dbReference type="GO" id="GO:0051764">
    <property type="term" value="P:actin crosslink formation"/>
    <property type="evidence" value="ECO:0007669"/>
    <property type="project" value="TreeGrafter"/>
</dbReference>
<keyword evidence="8" id="KW-1185">Reference proteome</keyword>
<dbReference type="GO" id="GO:0001578">
    <property type="term" value="P:microtubule bundle formation"/>
    <property type="evidence" value="ECO:0007669"/>
    <property type="project" value="TreeGrafter"/>
</dbReference>
<dbReference type="GO" id="GO:0008093">
    <property type="term" value="F:cytoskeletal anchor activity"/>
    <property type="evidence" value="ECO:0007669"/>
    <property type="project" value="TreeGrafter"/>
</dbReference>
<dbReference type="Pfam" id="PF02187">
    <property type="entry name" value="GAS2"/>
    <property type="match status" value="2"/>
</dbReference>
<dbReference type="GO" id="GO:0008017">
    <property type="term" value="F:microtubule binding"/>
    <property type="evidence" value="ECO:0007669"/>
    <property type="project" value="InterPro"/>
</dbReference>